<organism evidence="5 6">
    <name type="scientific">Paenibacillus medicaginis</name>
    <dbReference type="NCBI Taxonomy" id="1470560"/>
    <lineage>
        <taxon>Bacteria</taxon>
        <taxon>Bacillati</taxon>
        <taxon>Bacillota</taxon>
        <taxon>Bacilli</taxon>
        <taxon>Bacillales</taxon>
        <taxon>Paenibacillaceae</taxon>
        <taxon>Paenibacillus</taxon>
    </lineage>
</organism>
<keyword evidence="2" id="KW-0964">Secreted</keyword>
<comment type="subcellular location">
    <subcellularLocation>
        <location evidence="1">Secreted</location>
    </subcellularLocation>
</comment>
<keyword evidence="6" id="KW-1185">Reference proteome</keyword>
<sequence>MSNVLHKPLLLLLMAAVLLSVLLVAKPTVVYACSCAEPPPPNEAKAQSAAVFSGKALSVKQKIAPILSTDDPVKVTFQVDRLWKGKVSSTTVITTAMSSASCGYEFTEGQDYLVYARYDQESGVLHTTLCDRTALLSEAAGDLQELGPSTASATRENAASPLPEYSAPSAPHKSYTAQWAVSGLIAIVILTAVCLYRIRAPRN</sequence>
<proteinExistence type="predicted"/>
<dbReference type="Proteomes" id="UP001580430">
    <property type="component" value="Unassembled WGS sequence"/>
</dbReference>
<comment type="caution">
    <text evidence="5">The sequence shown here is derived from an EMBL/GenBank/DDBJ whole genome shotgun (WGS) entry which is preliminary data.</text>
</comment>
<evidence type="ECO:0000256" key="4">
    <source>
        <dbReference type="SAM" id="Phobius"/>
    </source>
</evidence>
<dbReference type="RefSeq" id="WP_375521388.1">
    <property type="nucleotide sequence ID" value="NZ_JBHIRY010000019.1"/>
</dbReference>
<dbReference type="PANTHER" id="PTHR11844:SF33">
    <property type="entry name" value="TISSUE INHIBITOR OF METALLOPROTEINASE"/>
    <property type="match status" value="1"/>
</dbReference>
<evidence type="ECO:0000256" key="3">
    <source>
        <dbReference type="SAM" id="MobiDB-lite"/>
    </source>
</evidence>
<evidence type="ECO:0008006" key="7">
    <source>
        <dbReference type="Google" id="ProtNLM"/>
    </source>
</evidence>
<keyword evidence="4" id="KW-0472">Membrane</keyword>
<dbReference type="Pfam" id="PF00965">
    <property type="entry name" value="TIMP"/>
    <property type="match status" value="1"/>
</dbReference>
<feature type="compositionally biased region" description="Polar residues" evidence="3">
    <location>
        <begin position="147"/>
        <end position="157"/>
    </location>
</feature>
<feature type="transmembrane region" description="Helical" evidence="4">
    <location>
        <begin position="179"/>
        <end position="198"/>
    </location>
</feature>
<keyword evidence="4" id="KW-1133">Transmembrane helix</keyword>
<dbReference type="EMBL" id="JBHIRY010000019">
    <property type="protein sequence ID" value="MFB5762277.1"/>
    <property type="molecule type" value="Genomic_DNA"/>
</dbReference>
<protein>
    <recommendedName>
        <fullName evidence="7">Tissue inhibitor of metalloproteinase</fullName>
    </recommendedName>
</protein>
<dbReference type="PANTHER" id="PTHR11844">
    <property type="entry name" value="METALLOPROTEASE INHIBITOR"/>
    <property type="match status" value="1"/>
</dbReference>
<evidence type="ECO:0000256" key="2">
    <source>
        <dbReference type="ARBA" id="ARBA00022525"/>
    </source>
</evidence>
<evidence type="ECO:0000313" key="5">
    <source>
        <dbReference type="EMBL" id="MFB5762277.1"/>
    </source>
</evidence>
<feature type="region of interest" description="Disordered" evidence="3">
    <location>
        <begin position="146"/>
        <end position="167"/>
    </location>
</feature>
<gene>
    <name evidence="5" type="ORF">ACE5LO_17965</name>
</gene>
<dbReference type="SUPFAM" id="SSF50242">
    <property type="entry name" value="TIMP-like"/>
    <property type="match status" value="1"/>
</dbReference>
<reference evidence="5 6" key="1">
    <citation type="submission" date="2024-09" db="EMBL/GenBank/DDBJ databases">
        <title>Paenibacillus zeirhizospherea sp. nov., isolated from surface of the maize (Zea mays) roots in a horticulture field, Hungary.</title>
        <authorList>
            <person name="Marton D."/>
            <person name="Farkas M."/>
            <person name="Bedics A."/>
            <person name="Toth E."/>
            <person name="Tancsics A."/>
            <person name="Boka K."/>
            <person name="Marati G."/>
            <person name="Kriszt B."/>
            <person name="Cserhati M."/>
        </authorList>
    </citation>
    <scope>NUCLEOTIDE SEQUENCE [LARGE SCALE GENOMIC DNA]</scope>
    <source>
        <strain evidence="5 6">JCM 18446</strain>
    </source>
</reference>
<evidence type="ECO:0000313" key="6">
    <source>
        <dbReference type="Proteomes" id="UP001580430"/>
    </source>
</evidence>
<dbReference type="InterPro" id="IPR008993">
    <property type="entry name" value="TIMP-like_OB-fold"/>
</dbReference>
<accession>A0ABV5C428</accession>
<evidence type="ECO:0000256" key="1">
    <source>
        <dbReference type="ARBA" id="ARBA00004613"/>
    </source>
</evidence>
<name>A0ABV5C428_9BACL</name>
<dbReference type="Gene3D" id="2.40.50.120">
    <property type="match status" value="1"/>
</dbReference>
<keyword evidence="4" id="KW-0812">Transmembrane</keyword>
<dbReference type="InterPro" id="IPR001820">
    <property type="entry name" value="TIMP"/>
</dbReference>